<feature type="domain" description="Methyltransferase type 11" evidence="1">
    <location>
        <begin position="61"/>
        <end position="158"/>
    </location>
</feature>
<comment type="caution">
    <text evidence="2">The sequence shown here is derived from an EMBL/GenBank/DDBJ whole genome shotgun (WGS) entry which is preliminary data.</text>
</comment>
<dbReference type="AlphaFoldDB" id="A0A939PMX2"/>
<protein>
    <submittedName>
        <fullName evidence="2">Class I SAM-dependent methyltransferase</fullName>
    </submittedName>
</protein>
<dbReference type="CDD" id="cd02440">
    <property type="entry name" value="AdoMet_MTases"/>
    <property type="match status" value="1"/>
</dbReference>
<dbReference type="GO" id="GO:0008757">
    <property type="term" value="F:S-adenosylmethionine-dependent methyltransferase activity"/>
    <property type="evidence" value="ECO:0007669"/>
    <property type="project" value="InterPro"/>
</dbReference>
<evidence type="ECO:0000313" key="2">
    <source>
        <dbReference type="EMBL" id="MBO2455210.1"/>
    </source>
</evidence>
<dbReference type="SUPFAM" id="SSF53335">
    <property type="entry name" value="S-adenosyl-L-methionine-dependent methyltransferases"/>
    <property type="match status" value="1"/>
</dbReference>
<accession>A0A939PMX2</accession>
<reference evidence="2" key="1">
    <citation type="submission" date="2021-03" db="EMBL/GenBank/DDBJ databases">
        <authorList>
            <person name="Kanchanasin P."/>
            <person name="Saeng-In P."/>
            <person name="Phongsopitanun W."/>
            <person name="Yuki M."/>
            <person name="Kudo T."/>
            <person name="Ohkuma M."/>
            <person name="Tanasupawat S."/>
        </authorList>
    </citation>
    <scope>NUCLEOTIDE SEQUENCE</scope>
    <source>
        <strain evidence="2">GKU 128</strain>
    </source>
</reference>
<keyword evidence="3" id="KW-1185">Reference proteome</keyword>
<keyword evidence="2" id="KW-0808">Transferase</keyword>
<gene>
    <name evidence="2" type="ORF">J4573_49550</name>
</gene>
<dbReference type="Proteomes" id="UP000669179">
    <property type="component" value="Unassembled WGS sequence"/>
</dbReference>
<name>A0A939PMX2_9ACTN</name>
<dbReference type="PANTHER" id="PTHR43591">
    <property type="entry name" value="METHYLTRANSFERASE"/>
    <property type="match status" value="1"/>
</dbReference>
<dbReference type="Pfam" id="PF08241">
    <property type="entry name" value="Methyltransf_11"/>
    <property type="match status" value="1"/>
</dbReference>
<evidence type="ECO:0000313" key="3">
    <source>
        <dbReference type="Proteomes" id="UP000669179"/>
    </source>
</evidence>
<evidence type="ECO:0000259" key="1">
    <source>
        <dbReference type="Pfam" id="PF08241"/>
    </source>
</evidence>
<dbReference type="Gene3D" id="3.40.50.150">
    <property type="entry name" value="Vaccinia Virus protein VP39"/>
    <property type="match status" value="1"/>
</dbReference>
<keyword evidence="2" id="KW-0489">Methyltransferase</keyword>
<proteinExistence type="predicted"/>
<sequence length="220" mass="23564">MRSTARDGWRQDHPWAPVYAFTANRPWLIRPVARLAFHTDFGLLHERIEAIGTWQEGTAVLDVPCGGGVALRGVRPGQGLRYVAADIAPTMLSRARHAAGDAGVSDQVETCEADVSELPFVDGEFDVCLSFTGLHCFPGPRAAVEEIARVLRPGGTLLLSWLCADGQLVQRAALALGRRMGTAGQSASTAQVCGWLDDVGFTDVRLTPSGAFAYVTATRS</sequence>
<dbReference type="GO" id="GO:0032259">
    <property type="term" value="P:methylation"/>
    <property type="evidence" value="ECO:0007669"/>
    <property type="project" value="UniProtKB-KW"/>
</dbReference>
<dbReference type="InterPro" id="IPR013216">
    <property type="entry name" value="Methyltransf_11"/>
</dbReference>
<organism evidence="2 3">
    <name type="scientific">Actinomadura barringtoniae</name>
    <dbReference type="NCBI Taxonomy" id="1427535"/>
    <lineage>
        <taxon>Bacteria</taxon>
        <taxon>Bacillati</taxon>
        <taxon>Actinomycetota</taxon>
        <taxon>Actinomycetes</taxon>
        <taxon>Streptosporangiales</taxon>
        <taxon>Thermomonosporaceae</taxon>
        <taxon>Actinomadura</taxon>
    </lineage>
</organism>
<dbReference type="InterPro" id="IPR029063">
    <property type="entry name" value="SAM-dependent_MTases_sf"/>
</dbReference>
<dbReference type="RefSeq" id="WP_208263439.1">
    <property type="nucleotide sequence ID" value="NZ_JAGEOJ010000034.1"/>
</dbReference>
<dbReference type="EMBL" id="JAGEOJ010000034">
    <property type="protein sequence ID" value="MBO2455210.1"/>
    <property type="molecule type" value="Genomic_DNA"/>
</dbReference>